<feature type="binding site" evidence="18">
    <location>
        <position position="199"/>
    </location>
    <ligand>
        <name>[2Fe-2S] cluster</name>
        <dbReference type="ChEBI" id="CHEBI:190135"/>
        <label>2</label>
    </ligand>
</feature>
<dbReference type="FunFam" id="3.10.20.30:FF:000012">
    <property type="entry name" value="Xanthine dehydrogenase/oxidase"/>
    <property type="match status" value="1"/>
</dbReference>
<feature type="binding site" evidence="17">
    <location>
        <position position="501"/>
    </location>
    <ligand>
        <name>FAD</name>
        <dbReference type="ChEBI" id="CHEBI:57692"/>
    </ligand>
</feature>
<feature type="compositionally biased region" description="Low complexity" evidence="19">
    <location>
        <begin position="280"/>
        <end position="292"/>
    </location>
</feature>
<dbReference type="InParanoid" id="A0A2P5HV99"/>
<evidence type="ECO:0000313" key="22">
    <source>
        <dbReference type="EMBL" id="POS74172.1"/>
    </source>
</evidence>
<dbReference type="FunFam" id="3.90.1170.50:FF:000001">
    <property type="entry name" value="Aldehyde oxidase 1"/>
    <property type="match status" value="1"/>
</dbReference>
<evidence type="ECO:0000256" key="8">
    <source>
        <dbReference type="ARBA" id="ARBA00022827"/>
    </source>
</evidence>
<evidence type="ECO:0000256" key="9">
    <source>
        <dbReference type="ARBA" id="ARBA00023002"/>
    </source>
</evidence>
<feature type="binding site" evidence="18">
    <location>
        <position position="953"/>
    </location>
    <ligand>
        <name>Mo-molybdopterin</name>
        <dbReference type="ChEBI" id="CHEBI:71302"/>
    </ligand>
    <ligandPart>
        <name>Mo</name>
        <dbReference type="ChEBI" id="CHEBI:28685"/>
    </ligandPart>
</feature>
<proteinExistence type="inferred from homology"/>
<dbReference type="Pfam" id="PF00941">
    <property type="entry name" value="FAD_binding_5"/>
    <property type="match status" value="1"/>
</dbReference>
<dbReference type="PROSITE" id="PS00197">
    <property type="entry name" value="2FE2S_FER_1"/>
    <property type="match status" value="1"/>
</dbReference>
<dbReference type="GO" id="GO:0005506">
    <property type="term" value="F:iron ion binding"/>
    <property type="evidence" value="ECO:0007669"/>
    <property type="project" value="InterPro"/>
</dbReference>
<evidence type="ECO:0000256" key="2">
    <source>
        <dbReference type="ARBA" id="ARBA00006849"/>
    </source>
</evidence>
<keyword evidence="6 18" id="KW-0001">2Fe-2S</keyword>
<keyword evidence="5" id="KW-0285">Flavoprotein</keyword>
<dbReference type="GO" id="GO:0051537">
    <property type="term" value="F:2 iron, 2 sulfur cluster binding"/>
    <property type="evidence" value="ECO:0007669"/>
    <property type="project" value="UniProtKB-KW"/>
</dbReference>
<keyword evidence="11 18" id="KW-0411">Iron-sulfur</keyword>
<dbReference type="InterPro" id="IPR002888">
    <property type="entry name" value="2Fe-2S-bd"/>
</dbReference>
<comment type="catalytic activity">
    <reaction evidence="15">
        <text>hypoxanthine + NAD(+) + H2O = xanthine + NADH + H(+)</text>
        <dbReference type="Rhea" id="RHEA:24670"/>
        <dbReference type="ChEBI" id="CHEBI:15377"/>
        <dbReference type="ChEBI" id="CHEBI:15378"/>
        <dbReference type="ChEBI" id="CHEBI:17368"/>
        <dbReference type="ChEBI" id="CHEBI:17712"/>
        <dbReference type="ChEBI" id="CHEBI:57540"/>
        <dbReference type="ChEBI" id="CHEBI:57945"/>
        <dbReference type="EC" id="1.17.1.4"/>
    </reaction>
</comment>
<dbReference type="Pfam" id="PF01799">
    <property type="entry name" value="Fer2_2"/>
    <property type="match status" value="1"/>
</dbReference>
<dbReference type="EMBL" id="MAVT02000672">
    <property type="protein sequence ID" value="POS74172.1"/>
    <property type="molecule type" value="Genomic_DNA"/>
</dbReference>
<feature type="region of interest" description="Disordered" evidence="19">
    <location>
        <begin position="227"/>
        <end position="253"/>
    </location>
</feature>
<dbReference type="InterPro" id="IPR036856">
    <property type="entry name" value="Ald_Oxase/Xan_DH_a/b_sf"/>
</dbReference>
<protein>
    <recommendedName>
        <fullName evidence="3">xanthine dehydrogenase</fullName>
        <ecNumber evidence="3">1.17.1.4</ecNumber>
    </recommendedName>
</protein>
<dbReference type="InterPro" id="IPR036318">
    <property type="entry name" value="FAD-bd_PCMH-like_sf"/>
</dbReference>
<dbReference type="Proteomes" id="UP000094444">
    <property type="component" value="Unassembled WGS sequence"/>
</dbReference>
<feature type="binding site" evidence="18">
    <location>
        <position position="90"/>
    </location>
    <ligand>
        <name>[2Fe-2S] cluster</name>
        <dbReference type="ChEBI" id="CHEBI:190135"/>
        <label>1</label>
    </ligand>
</feature>
<dbReference type="SMART" id="SM01092">
    <property type="entry name" value="CO_deh_flav_C"/>
    <property type="match status" value="1"/>
</dbReference>
<dbReference type="Pfam" id="PF00111">
    <property type="entry name" value="Fer2"/>
    <property type="match status" value="1"/>
</dbReference>
<feature type="binding site" evidence="17">
    <location>
        <begin position="388"/>
        <end position="395"/>
    </location>
    <ligand>
        <name>FAD</name>
        <dbReference type="ChEBI" id="CHEBI:57692"/>
    </ligand>
</feature>
<dbReference type="Gene3D" id="3.30.365.10">
    <property type="entry name" value="Aldehyde oxidase/xanthine dehydrogenase, molybdopterin binding domain"/>
    <property type="match status" value="4"/>
</dbReference>
<feature type="binding site" evidence="17">
    <location>
        <position position="478"/>
    </location>
    <ligand>
        <name>FAD</name>
        <dbReference type="ChEBI" id="CHEBI:57692"/>
    </ligand>
</feature>
<dbReference type="Pfam" id="PF01315">
    <property type="entry name" value="Ald_Xan_dh_C"/>
    <property type="match status" value="1"/>
</dbReference>
<dbReference type="SUPFAM" id="SSF55447">
    <property type="entry name" value="CO dehydrogenase flavoprotein C-terminal domain-like"/>
    <property type="match status" value="1"/>
</dbReference>
<comment type="cofactor">
    <cofactor evidence="18">
        <name>[2Fe-2S] cluster</name>
        <dbReference type="ChEBI" id="CHEBI:190135"/>
    </cofactor>
    <text evidence="18">Binds 2 [2Fe-2S] clusters.</text>
</comment>
<evidence type="ECO:0000256" key="13">
    <source>
        <dbReference type="ARBA" id="ARBA00034078"/>
    </source>
</evidence>
<keyword evidence="23" id="KW-1185">Reference proteome</keyword>
<feature type="binding site" evidence="18">
    <location>
        <position position="922"/>
    </location>
    <ligand>
        <name>Mo-molybdopterin</name>
        <dbReference type="ChEBI" id="CHEBI:71302"/>
    </ligand>
    <ligandPart>
        <name>Mo</name>
        <dbReference type="ChEBI" id="CHEBI:28685"/>
    </ligandPart>
</feature>
<keyword evidence="4 18" id="KW-0500">Molybdenum</keyword>
<feature type="binding site" evidence="18">
    <location>
        <position position="116"/>
    </location>
    <ligand>
        <name>[2Fe-2S] cluster</name>
        <dbReference type="ChEBI" id="CHEBI:190135"/>
        <label>1</label>
    </ligand>
</feature>
<dbReference type="GO" id="GO:0071949">
    <property type="term" value="F:FAD binding"/>
    <property type="evidence" value="ECO:0007669"/>
    <property type="project" value="InterPro"/>
</dbReference>
<evidence type="ECO:0000256" key="18">
    <source>
        <dbReference type="PIRSR" id="PIRSR000127-3"/>
    </source>
</evidence>
<dbReference type="EC" id="1.17.1.4" evidence="3"/>
<evidence type="ECO:0000256" key="7">
    <source>
        <dbReference type="ARBA" id="ARBA00022723"/>
    </source>
</evidence>
<evidence type="ECO:0000256" key="12">
    <source>
        <dbReference type="ARBA" id="ARBA00023027"/>
    </source>
</evidence>
<dbReference type="FunFam" id="3.30.43.10:FF:000001">
    <property type="entry name" value="Xanthine dehydrogenase/oxidase"/>
    <property type="match status" value="1"/>
</dbReference>
<feature type="domain" description="FAD-binding PCMH-type" evidence="21">
    <location>
        <begin position="360"/>
        <end position="563"/>
    </location>
</feature>
<dbReference type="InterPro" id="IPR006058">
    <property type="entry name" value="2Fe2S_fd_BS"/>
</dbReference>
<evidence type="ECO:0000256" key="19">
    <source>
        <dbReference type="SAM" id="MobiDB-lite"/>
    </source>
</evidence>
<evidence type="ECO:0000256" key="11">
    <source>
        <dbReference type="ARBA" id="ARBA00023014"/>
    </source>
</evidence>
<dbReference type="Pfam" id="PF02738">
    <property type="entry name" value="MoCoBD_1"/>
    <property type="match status" value="1"/>
</dbReference>
<comment type="catalytic activity">
    <reaction evidence="14">
        <text>xanthine + NAD(+) + H2O = urate + NADH + H(+)</text>
        <dbReference type="Rhea" id="RHEA:16669"/>
        <dbReference type="ChEBI" id="CHEBI:15377"/>
        <dbReference type="ChEBI" id="CHEBI:15378"/>
        <dbReference type="ChEBI" id="CHEBI:17712"/>
        <dbReference type="ChEBI" id="CHEBI:17775"/>
        <dbReference type="ChEBI" id="CHEBI:57540"/>
        <dbReference type="ChEBI" id="CHEBI:57945"/>
        <dbReference type="EC" id="1.17.1.4"/>
    </reaction>
</comment>
<evidence type="ECO:0000256" key="4">
    <source>
        <dbReference type="ARBA" id="ARBA00022505"/>
    </source>
</evidence>
<dbReference type="SUPFAM" id="SSF54292">
    <property type="entry name" value="2Fe-2S ferredoxin-like"/>
    <property type="match status" value="1"/>
</dbReference>
<dbReference type="Gene3D" id="3.90.1170.50">
    <property type="entry name" value="Aldehyde oxidase/xanthine dehydrogenase, a/b hammerhead"/>
    <property type="match status" value="1"/>
</dbReference>
<feature type="binding site" evidence="17">
    <location>
        <position position="575"/>
    </location>
    <ligand>
        <name>FAD</name>
        <dbReference type="ChEBI" id="CHEBI:57692"/>
    </ligand>
</feature>
<dbReference type="InterPro" id="IPR016167">
    <property type="entry name" value="FAD-bd_PCMH_sub1"/>
</dbReference>
<evidence type="ECO:0000256" key="15">
    <source>
        <dbReference type="ARBA" id="ARBA00049517"/>
    </source>
</evidence>
<dbReference type="SUPFAM" id="SSF47741">
    <property type="entry name" value="CO dehydrogenase ISP C-domain like"/>
    <property type="match status" value="1"/>
</dbReference>
<dbReference type="PROSITE" id="PS51085">
    <property type="entry name" value="2FE2S_FER_2"/>
    <property type="match status" value="1"/>
</dbReference>
<keyword evidence="7 18" id="KW-0479">Metal-binding</keyword>
<dbReference type="OrthoDB" id="8300278at2759"/>
<comment type="cofactor">
    <cofactor evidence="13">
        <name>[2Fe-2S] cluster</name>
        <dbReference type="ChEBI" id="CHEBI:190135"/>
    </cofactor>
</comment>
<evidence type="ECO:0000256" key="17">
    <source>
        <dbReference type="PIRSR" id="PIRSR000127-2"/>
    </source>
</evidence>
<dbReference type="PANTHER" id="PTHR45444:SF3">
    <property type="entry name" value="XANTHINE DEHYDROGENASE"/>
    <property type="match status" value="1"/>
</dbReference>
<dbReference type="FunFam" id="3.30.365.10:FF:000003">
    <property type="entry name" value="Aldehyde oxidase 1"/>
    <property type="match status" value="1"/>
</dbReference>
<feature type="binding site" evidence="18">
    <location>
        <position position="1067"/>
    </location>
    <ligand>
        <name>Mo-molybdopterin</name>
        <dbReference type="ChEBI" id="CHEBI:71302"/>
    </ligand>
    <ligandPart>
        <name>Mo</name>
        <dbReference type="ChEBI" id="CHEBI:28685"/>
    </ligandPart>
</feature>
<dbReference type="PANTHER" id="PTHR45444">
    <property type="entry name" value="XANTHINE DEHYDROGENASE"/>
    <property type="match status" value="1"/>
</dbReference>
<evidence type="ECO:0000259" key="20">
    <source>
        <dbReference type="PROSITE" id="PS51085"/>
    </source>
</evidence>
<sequence>MALPLPHTAPPQSVAALASATPGPFSHDVQRLGPLISSTYNTSDIVFFLNGRRTVLANPNPQWTLLDYLRSRPGLRGTKLGCGEGGCGACTVVMQAGEQSGSAATRRIKHISINACLFPLLGCEGKHIITVEGIGSVASPHPLQERMAKMHGSQCGFCTPGIVMSLYALVRNAWDPQESVFRLSARDVELEGALDGNLCRCTGYKTILEAAKTFVTEDLKGKIADSRLAGSRDDTEEDMNPLPASQLSGSLPSCGRPGGCCRDNKGASCGSTGTKERSSSSESLEQVNSHSSENGSADESAPSPGTSVSSQGGLKSNPVLELGGTLTTKPNHYDFQPYEPGTELIYPPSLWKHERKPVCYGDSSMLWFRPTTLAQLLEIKSIYPLAKIVSGASEVAIEQRFKNADWPVMVYVGDIDDLRTSSSVLADAADEEWQGLSEVVLPANVPLTEVERMCKEARTHLGKRGQALEALRKQLRYFGGRQIRNVATLAGNIATASPISDALPVLMASGAKVTIGRLKKDTTVVVEEQVPLSNFVKGYRRTTLTEEMQDGVLTAIRIPLPPLDTNVTEIIKAYKQSKRKEDDIAIVTACFRVRLDNQGLVEDAVFAYGGMAPTTRLAPDTQISLKGLQWSDQSTLETALDSLQKELWLPFDVPGGMAQYRTTLACSLFLRFWHESLGDLGLSVESAADVSELRHGISSGKRDMPPLAADASTRNASTMGKPIPHLSSLAQTTGQAEYVDDIPPQSDELFCGLVLSTRSHARIVSIDWSPALESPGVVGHLDHTTLSSPDLNLWGSLKHDEPFFAVETVDSHGQVIGVVLADTQLRARAAVKKVKIEYEDLPALITIDQAIAVGSFFPYGKELRKGDAALRQDLSGPFGECDKVFEGTTRLGGQEQFYLETNAALAIPKSEDGQMDVWSSTQNTMETQTFVSQILTVPNHKINARVKRLGGGFGGKESRSVPIACYCALAAARHNRPVRIMLTREEDMATSGQRHPFKANWRVGVTDAGKLMVLEADLYNNAGFSVDMSTAVMDRALTHVDNCYEIPNVWVRGHVCKTNTHSNTAFRGFGGPQGMFITESIISAVAEGLDIPVDEIRRRNLYVEGQRTPFLQHINEDWHVPTMLEQVRRNAQFDARKKAIDAYNSDPKNRWRKKGIAMIPTKFGLSFATALHLNQASAVVQIYTDGTVLLSHGGTEMGQGLYTKMCQVASAELGVPLQDVYTSDSSTYSIANASPTAASSGSDLNGMAVKAACEKLRERLKPYRESLGGHATMKELAMAAYRDRVSLIANGFWKMPRIGYVWNDFENIDPKPMYYYWTQGVAVTEVELDVLTGDHHDVGNSINPGLDYGQIEGAFIQGQGLFTLEESLWNSKTGCLATTGPGTYKIPGFGDIPREFNVSMLKHDTEGNPISWKHLRSIASSKGVGEPPLFLGSTVFFALREAVRAARKQNGLGDNGLVLDSPATAEALRCAVGDQLSRKCAVDQVKEQKPFFVRAS</sequence>
<dbReference type="Gene3D" id="1.10.150.120">
    <property type="entry name" value="[2Fe-2S]-binding domain"/>
    <property type="match status" value="1"/>
</dbReference>
<feature type="binding site" evidence="18">
    <location>
        <position position="155"/>
    </location>
    <ligand>
        <name>[2Fe-2S] cluster</name>
        <dbReference type="ChEBI" id="CHEBI:190135"/>
        <label>2</label>
    </ligand>
</feature>
<evidence type="ECO:0000256" key="1">
    <source>
        <dbReference type="ARBA" id="ARBA00001974"/>
    </source>
</evidence>
<dbReference type="InterPro" id="IPR000674">
    <property type="entry name" value="Ald_Oxase/Xan_DH_a/b"/>
</dbReference>
<evidence type="ECO:0000256" key="10">
    <source>
        <dbReference type="ARBA" id="ARBA00023004"/>
    </source>
</evidence>
<dbReference type="STRING" id="158607.A0A2P5HV99"/>
<evidence type="ECO:0000256" key="6">
    <source>
        <dbReference type="ARBA" id="ARBA00022714"/>
    </source>
</evidence>
<dbReference type="Gene3D" id="3.30.43.10">
    <property type="entry name" value="Uridine Diphospho-n-acetylenolpyruvylglucosamine Reductase, domain 2"/>
    <property type="match status" value="1"/>
</dbReference>
<dbReference type="InterPro" id="IPR036884">
    <property type="entry name" value="2Fe-2S-bd_dom_sf"/>
</dbReference>
<keyword evidence="9" id="KW-0560">Oxidoreductase</keyword>
<dbReference type="Gene3D" id="3.30.390.50">
    <property type="entry name" value="CO dehydrogenase flavoprotein, C-terminal domain"/>
    <property type="match status" value="1"/>
</dbReference>
<comment type="similarity">
    <text evidence="2">Belongs to the xanthine dehydrogenase family.</text>
</comment>
<dbReference type="InterPro" id="IPR005107">
    <property type="entry name" value="CO_DH_flav_C"/>
</dbReference>
<feature type="binding site" evidence="17">
    <location>
        <position position="1035"/>
    </location>
    <ligand>
        <name>substrate</name>
    </ligand>
</feature>
<dbReference type="SUPFAM" id="SSF54665">
    <property type="entry name" value="CO dehydrogenase molybdoprotein N-domain-like"/>
    <property type="match status" value="1"/>
</dbReference>
<dbReference type="InterPro" id="IPR036683">
    <property type="entry name" value="CO_DH_flav_C_dom_sf"/>
</dbReference>
<dbReference type="InterPro" id="IPR036010">
    <property type="entry name" value="2Fe-2S_ferredoxin-like_sf"/>
</dbReference>
<feature type="binding site" evidence="17">
    <location>
        <position position="1069"/>
    </location>
    <ligand>
        <name>substrate</name>
    </ligand>
</feature>
<feature type="compositionally biased region" description="Polar residues" evidence="19">
    <location>
        <begin position="293"/>
        <end position="314"/>
    </location>
</feature>
<dbReference type="SUPFAM" id="SSF56003">
    <property type="entry name" value="Molybdenum cofactor-binding domain"/>
    <property type="match status" value="1"/>
</dbReference>
<keyword evidence="8 17" id="KW-0274">FAD</keyword>
<dbReference type="InterPro" id="IPR016169">
    <property type="entry name" value="FAD-bd_PCMH_sub2"/>
</dbReference>
<dbReference type="InterPro" id="IPR001041">
    <property type="entry name" value="2Fe-2S_ferredoxin-type"/>
</dbReference>
<dbReference type="InterPro" id="IPR008274">
    <property type="entry name" value="AldOxase/xan_DH_MoCoBD1"/>
</dbReference>
<evidence type="ECO:0000256" key="16">
    <source>
        <dbReference type="PIRSR" id="PIRSR000127-1"/>
    </source>
</evidence>
<dbReference type="SMART" id="SM01008">
    <property type="entry name" value="Ald_Xan_dh_C"/>
    <property type="match status" value="1"/>
</dbReference>
<accession>A0A2P5HV99</accession>
<dbReference type="InterPro" id="IPR016208">
    <property type="entry name" value="Ald_Oxase/xanthine_DH-like"/>
</dbReference>
<dbReference type="SUPFAM" id="SSF56176">
    <property type="entry name" value="FAD-binding/transporter-associated domain-like"/>
    <property type="match status" value="1"/>
</dbReference>
<dbReference type="InterPro" id="IPR012675">
    <property type="entry name" value="Beta-grasp_dom_sf"/>
</dbReference>
<dbReference type="InterPro" id="IPR037165">
    <property type="entry name" value="AldOxase/xan_DH_Mopterin-bd_sf"/>
</dbReference>
<feature type="binding site" evidence="17">
    <location>
        <position position="553"/>
    </location>
    <ligand>
        <name>FAD</name>
        <dbReference type="ChEBI" id="CHEBI:57692"/>
    </ligand>
</feature>
<feature type="binding site" evidence="17">
    <location>
        <position position="957"/>
    </location>
    <ligand>
        <name>substrate</name>
    </ligand>
</feature>
<comment type="cofactor">
    <cofactor evidence="18">
        <name>Mo-molybdopterin</name>
        <dbReference type="ChEBI" id="CHEBI:71302"/>
    </cofactor>
    <text evidence="18">Binds 1 Mo-molybdopterin (Mo-MPT) cofactor per subunit.</text>
</comment>
<gene>
    <name evidence="22" type="ORF">DHEL01_v207439</name>
</gene>
<comment type="cofactor">
    <cofactor evidence="1 17">
        <name>FAD</name>
        <dbReference type="ChEBI" id="CHEBI:57692"/>
    </cofactor>
</comment>
<keyword evidence="10 18" id="KW-0408">Iron</keyword>
<feature type="region of interest" description="Disordered" evidence="19">
    <location>
        <begin position="267"/>
        <end position="325"/>
    </location>
</feature>
<dbReference type="Gene3D" id="3.30.465.10">
    <property type="match status" value="1"/>
</dbReference>
<feature type="domain" description="2Fe-2S ferredoxin-type" evidence="20">
    <location>
        <begin position="43"/>
        <end position="134"/>
    </location>
</feature>
<dbReference type="PIRSF" id="PIRSF000127">
    <property type="entry name" value="Xanthine_DH"/>
    <property type="match status" value="1"/>
</dbReference>
<reference evidence="22" key="1">
    <citation type="submission" date="2017-09" db="EMBL/GenBank/DDBJ databases">
        <title>Polyketide synthases of a Diaporthe helianthi virulent isolate.</title>
        <authorList>
            <person name="Baroncelli R."/>
        </authorList>
    </citation>
    <scope>NUCLEOTIDE SEQUENCE [LARGE SCALE GENOMIC DNA]</scope>
    <source>
        <strain evidence="22">7/96</strain>
    </source>
</reference>
<evidence type="ECO:0000259" key="21">
    <source>
        <dbReference type="PROSITE" id="PS51387"/>
    </source>
</evidence>
<dbReference type="InterPro" id="IPR046867">
    <property type="entry name" value="AldOxase/xan_DH_MoCoBD2"/>
</dbReference>
<feature type="binding site" evidence="18">
    <location>
        <position position="82"/>
    </location>
    <ligand>
        <name>[2Fe-2S] cluster</name>
        <dbReference type="ChEBI" id="CHEBI:190135"/>
        <label>1</label>
    </ligand>
</feature>
<evidence type="ECO:0000256" key="14">
    <source>
        <dbReference type="ARBA" id="ARBA00049017"/>
    </source>
</evidence>
<feature type="binding site" evidence="18">
    <location>
        <position position="87"/>
    </location>
    <ligand>
        <name>[2Fe-2S] cluster</name>
        <dbReference type="ChEBI" id="CHEBI:190135"/>
        <label>1</label>
    </ligand>
</feature>
<dbReference type="InterPro" id="IPR002346">
    <property type="entry name" value="Mopterin_DH_FAD-bd"/>
</dbReference>
<dbReference type="InterPro" id="IPR016166">
    <property type="entry name" value="FAD-bd_PCMH"/>
</dbReference>
<dbReference type="Pfam" id="PF20256">
    <property type="entry name" value="MoCoBD_2"/>
    <property type="match status" value="1"/>
</dbReference>
<feature type="binding site" evidence="18">
    <location>
        <position position="1238"/>
    </location>
    <ligand>
        <name>Mo-molybdopterin</name>
        <dbReference type="ChEBI" id="CHEBI:71302"/>
    </ligand>
    <ligandPart>
        <name>Mo</name>
        <dbReference type="ChEBI" id="CHEBI:28685"/>
    </ligandPart>
</feature>
<evidence type="ECO:0000256" key="5">
    <source>
        <dbReference type="ARBA" id="ARBA00022630"/>
    </source>
</evidence>
<feature type="binding site" evidence="18">
    <location>
        <position position="201"/>
    </location>
    <ligand>
        <name>[2Fe-2S] cluster</name>
        <dbReference type="ChEBI" id="CHEBI:190135"/>
        <label>2</label>
    </ligand>
</feature>
<feature type="active site" description="Proton acceptor" evidence="16">
    <location>
        <position position="1426"/>
    </location>
</feature>
<keyword evidence="12" id="KW-0520">NAD</keyword>
<feature type="binding site" evidence="18">
    <location>
        <position position="158"/>
    </location>
    <ligand>
        <name>[2Fe-2S] cluster</name>
        <dbReference type="ChEBI" id="CHEBI:190135"/>
        <label>2</label>
    </ligand>
</feature>
<dbReference type="Pfam" id="PF03450">
    <property type="entry name" value="CO_deh_flav_C"/>
    <property type="match status" value="1"/>
</dbReference>
<name>A0A2P5HV99_DIAHE</name>
<evidence type="ECO:0000313" key="23">
    <source>
        <dbReference type="Proteomes" id="UP000094444"/>
    </source>
</evidence>
<organism evidence="22 23">
    <name type="scientific">Diaporthe helianthi</name>
    <dbReference type="NCBI Taxonomy" id="158607"/>
    <lineage>
        <taxon>Eukaryota</taxon>
        <taxon>Fungi</taxon>
        <taxon>Dikarya</taxon>
        <taxon>Ascomycota</taxon>
        <taxon>Pezizomycotina</taxon>
        <taxon>Sordariomycetes</taxon>
        <taxon>Sordariomycetidae</taxon>
        <taxon>Diaporthales</taxon>
        <taxon>Diaporthaceae</taxon>
        <taxon>Diaporthe</taxon>
    </lineage>
</organism>
<dbReference type="PROSITE" id="PS51387">
    <property type="entry name" value="FAD_PCMH"/>
    <property type="match status" value="1"/>
</dbReference>
<evidence type="ECO:0000256" key="3">
    <source>
        <dbReference type="ARBA" id="ARBA00013123"/>
    </source>
</evidence>
<dbReference type="GO" id="GO:0004854">
    <property type="term" value="F:xanthine dehydrogenase activity"/>
    <property type="evidence" value="ECO:0007669"/>
    <property type="project" value="UniProtKB-EC"/>
</dbReference>
<dbReference type="Gene3D" id="3.10.20.30">
    <property type="match status" value="1"/>
</dbReference>
<dbReference type="FunFam" id="3.30.365.10:FF:000002">
    <property type="entry name" value="Xanthine dehydrogenase oxidase"/>
    <property type="match status" value="1"/>
</dbReference>
<comment type="caution">
    <text evidence="22">The sequence shown here is derived from an EMBL/GenBank/DDBJ whole genome shotgun (WGS) entry which is preliminary data.</text>
</comment>